<keyword evidence="4" id="KW-1185">Reference proteome</keyword>
<evidence type="ECO:0000313" key="4">
    <source>
        <dbReference type="Proteomes" id="UP001050691"/>
    </source>
</evidence>
<dbReference type="EMBL" id="BPWL01000003">
    <property type="protein sequence ID" value="GJJ08636.1"/>
    <property type="molecule type" value="Genomic_DNA"/>
</dbReference>
<proteinExistence type="predicted"/>
<evidence type="ECO:0008006" key="5">
    <source>
        <dbReference type="Google" id="ProtNLM"/>
    </source>
</evidence>
<protein>
    <recommendedName>
        <fullName evidence="5">GPI anchored protein</fullName>
    </recommendedName>
</protein>
<organism evidence="3 4">
    <name type="scientific">Clathrus columnatus</name>
    <dbReference type="NCBI Taxonomy" id="1419009"/>
    <lineage>
        <taxon>Eukaryota</taxon>
        <taxon>Fungi</taxon>
        <taxon>Dikarya</taxon>
        <taxon>Basidiomycota</taxon>
        <taxon>Agaricomycotina</taxon>
        <taxon>Agaricomycetes</taxon>
        <taxon>Phallomycetidae</taxon>
        <taxon>Phallales</taxon>
        <taxon>Clathraceae</taxon>
        <taxon>Clathrus</taxon>
    </lineage>
</organism>
<reference evidence="3" key="1">
    <citation type="submission" date="2021-10" db="EMBL/GenBank/DDBJ databases">
        <title>De novo Genome Assembly of Clathrus columnatus (Basidiomycota, Fungi) Using Illumina and Nanopore Sequence Data.</title>
        <authorList>
            <person name="Ogiso-Tanaka E."/>
            <person name="Itagaki H."/>
            <person name="Hosoya T."/>
            <person name="Hosaka K."/>
        </authorList>
    </citation>
    <scope>NUCLEOTIDE SEQUENCE</scope>
    <source>
        <strain evidence="3">MO-923</strain>
    </source>
</reference>
<evidence type="ECO:0000313" key="3">
    <source>
        <dbReference type="EMBL" id="GJJ08636.1"/>
    </source>
</evidence>
<sequence length="194" mass="19034">MQLITSLVFFAIAVVPSLAQSPTFQINSPEMPNDEPFIVAILPTGQTGGTPLIPVVTTSQNQITFTCGFGVGDEFTLGLTDKTGFQQFTSPIPVVAGPSTTCNSTLSNSDVSSSSGSTGTNPPPGSSSSSGASSNTASPSSSSTNGGSTKAGSSSTSTAPPSGSSTSTTPPNGAVTVSTGGFGFLSLLVAALLA</sequence>
<feature type="compositionally biased region" description="Low complexity" evidence="1">
    <location>
        <begin position="104"/>
        <end position="173"/>
    </location>
</feature>
<keyword evidence="2" id="KW-0732">Signal</keyword>
<gene>
    <name evidence="3" type="ORF">Clacol_002855</name>
</gene>
<comment type="caution">
    <text evidence="3">The sequence shown here is derived from an EMBL/GenBank/DDBJ whole genome shotgun (WGS) entry which is preliminary data.</text>
</comment>
<dbReference type="Proteomes" id="UP001050691">
    <property type="component" value="Unassembled WGS sequence"/>
</dbReference>
<feature type="region of interest" description="Disordered" evidence="1">
    <location>
        <begin position="101"/>
        <end position="173"/>
    </location>
</feature>
<name>A0AAV5A6K7_9AGAM</name>
<accession>A0AAV5A6K7</accession>
<feature type="signal peptide" evidence="2">
    <location>
        <begin position="1"/>
        <end position="19"/>
    </location>
</feature>
<evidence type="ECO:0000256" key="1">
    <source>
        <dbReference type="SAM" id="MobiDB-lite"/>
    </source>
</evidence>
<dbReference type="AlphaFoldDB" id="A0AAV5A6K7"/>
<evidence type="ECO:0000256" key="2">
    <source>
        <dbReference type="SAM" id="SignalP"/>
    </source>
</evidence>
<feature type="chain" id="PRO_5043461684" description="GPI anchored protein" evidence="2">
    <location>
        <begin position="20"/>
        <end position="194"/>
    </location>
</feature>